<evidence type="ECO:0000313" key="5">
    <source>
        <dbReference type="EMBL" id="SVB54912.1"/>
    </source>
</evidence>
<organism evidence="5">
    <name type="scientific">marine metagenome</name>
    <dbReference type="NCBI Taxonomy" id="408172"/>
    <lineage>
        <taxon>unclassified sequences</taxon>
        <taxon>metagenomes</taxon>
        <taxon>ecological metagenomes</taxon>
    </lineage>
</organism>
<dbReference type="Pfam" id="PF00005">
    <property type="entry name" value="ABC_tran"/>
    <property type="match status" value="1"/>
</dbReference>
<keyword evidence="3" id="KW-0067">ATP-binding</keyword>
<evidence type="ECO:0000256" key="2">
    <source>
        <dbReference type="ARBA" id="ARBA00022741"/>
    </source>
</evidence>
<proteinExistence type="predicted"/>
<evidence type="ECO:0000259" key="4">
    <source>
        <dbReference type="PROSITE" id="PS50893"/>
    </source>
</evidence>
<reference evidence="5" key="1">
    <citation type="submission" date="2018-05" db="EMBL/GenBank/DDBJ databases">
        <authorList>
            <person name="Lanie J.A."/>
            <person name="Ng W.-L."/>
            <person name="Kazmierczak K.M."/>
            <person name="Andrzejewski T.M."/>
            <person name="Davidsen T.M."/>
            <person name="Wayne K.J."/>
            <person name="Tettelin H."/>
            <person name="Glass J.I."/>
            <person name="Rusch D."/>
            <person name="Podicherti R."/>
            <person name="Tsui H.-C.T."/>
            <person name="Winkler M.E."/>
        </authorList>
    </citation>
    <scope>NUCLEOTIDE SEQUENCE</scope>
</reference>
<protein>
    <recommendedName>
        <fullName evidence="4">ABC transporter domain-containing protein</fullName>
    </recommendedName>
</protein>
<evidence type="ECO:0000256" key="3">
    <source>
        <dbReference type="ARBA" id="ARBA00022840"/>
    </source>
</evidence>
<evidence type="ECO:0000256" key="1">
    <source>
        <dbReference type="ARBA" id="ARBA00022448"/>
    </source>
</evidence>
<feature type="domain" description="ABC transporter" evidence="4">
    <location>
        <begin position="10"/>
        <end position="246"/>
    </location>
</feature>
<dbReference type="SMART" id="SM00382">
    <property type="entry name" value="AAA"/>
    <property type="match status" value="1"/>
</dbReference>
<dbReference type="PANTHER" id="PTHR43023:SF3">
    <property type="entry name" value="PROTEIN TRIGALACTOSYLDIACYLGLYCEROL 3, CHLOROPLASTIC"/>
    <property type="match status" value="1"/>
</dbReference>
<dbReference type="GO" id="GO:0016887">
    <property type="term" value="F:ATP hydrolysis activity"/>
    <property type="evidence" value="ECO:0007669"/>
    <property type="project" value="InterPro"/>
</dbReference>
<dbReference type="CDD" id="cd03261">
    <property type="entry name" value="ABC_Org_Solvent_Resistant"/>
    <property type="match status" value="1"/>
</dbReference>
<accession>A0A382EX55</accession>
<dbReference type="EMBL" id="UINC01046636">
    <property type="protein sequence ID" value="SVB54912.1"/>
    <property type="molecule type" value="Genomic_DNA"/>
</dbReference>
<keyword evidence="1" id="KW-0813">Transport</keyword>
<name>A0A382EX55_9ZZZZ</name>
<keyword evidence="2" id="KW-0547">Nucleotide-binding</keyword>
<dbReference type="PROSITE" id="PS50893">
    <property type="entry name" value="ABC_TRANSPORTER_2"/>
    <property type="match status" value="1"/>
</dbReference>
<dbReference type="InterPro" id="IPR003593">
    <property type="entry name" value="AAA+_ATPase"/>
</dbReference>
<sequence length="266" mass="29272">MQENKKNIAIEVKDLVTHYGPRKILDGINLTVSEGEIMIIMGGSGSGKSTLLRYLLGLGVPTNGSIKLLGKDITKLNANEMFELRKNMGVAFQGGALLSSMTIGENVKLPLREHAELDEKTMDIMARMKLEVVNLGGFEELMPSELSGGMIKRAAVARAIVMDPKLMFFDEPSAGLDPVVSAELDDLILRLRDAMNMTIVVVTHELDSAFKIADRITVLDRGHILMSDTVEEIKNSDNERIQSLLNRTPSNEVINADEYLSRLTGM</sequence>
<dbReference type="SUPFAM" id="SSF52540">
    <property type="entry name" value="P-loop containing nucleoside triphosphate hydrolases"/>
    <property type="match status" value="1"/>
</dbReference>
<dbReference type="Gene3D" id="3.40.50.300">
    <property type="entry name" value="P-loop containing nucleotide triphosphate hydrolases"/>
    <property type="match status" value="1"/>
</dbReference>
<dbReference type="InterPro" id="IPR003439">
    <property type="entry name" value="ABC_transporter-like_ATP-bd"/>
</dbReference>
<dbReference type="AlphaFoldDB" id="A0A382EX55"/>
<dbReference type="PROSITE" id="PS00211">
    <property type="entry name" value="ABC_TRANSPORTER_1"/>
    <property type="match status" value="1"/>
</dbReference>
<dbReference type="InterPro" id="IPR027417">
    <property type="entry name" value="P-loop_NTPase"/>
</dbReference>
<gene>
    <name evidence="5" type="ORF">METZ01_LOCUS207766</name>
</gene>
<dbReference type="InterPro" id="IPR017871">
    <property type="entry name" value="ABC_transporter-like_CS"/>
</dbReference>
<dbReference type="PANTHER" id="PTHR43023">
    <property type="entry name" value="PROTEIN TRIGALACTOSYLDIACYLGLYCEROL 3, CHLOROPLASTIC"/>
    <property type="match status" value="1"/>
</dbReference>
<dbReference type="GO" id="GO:0005524">
    <property type="term" value="F:ATP binding"/>
    <property type="evidence" value="ECO:0007669"/>
    <property type="project" value="UniProtKB-KW"/>
</dbReference>